<feature type="domain" description="Peptidase S8/S53" evidence="7">
    <location>
        <begin position="293"/>
        <end position="547"/>
    </location>
</feature>
<evidence type="ECO:0000259" key="7">
    <source>
        <dbReference type="Pfam" id="PF00082"/>
    </source>
</evidence>
<keyword evidence="2 8" id="KW-0645">Protease</keyword>
<evidence type="ECO:0000256" key="1">
    <source>
        <dbReference type="ARBA" id="ARBA00011073"/>
    </source>
</evidence>
<evidence type="ECO:0000256" key="4">
    <source>
        <dbReference type="ARBA" id="ARBA00022825"/>
    </source>
</evidence>
<accession>Q828M0</accession>
<comment type="similarity">
    <text evidence="1 5">Belongs to the peptidase S8 family.</text>
</comment>
<dbReference type="GO" id="GO:0004252">
    <property type="term" value="F:serine-type endopeptidase activity"/>
    <property type="evidence" value="ECO:0007669"/>
    <property type="project" value="InterPro"/>
</dbReference>
<protein>
    <submittedName>
        <fullName evidence="8">Serine protease</fullName>
    </submittedName>
</protein>
<dbReference type="AlphaFoldDB" id="Q828M0"/>
<dbReference type="GO" id="GO:0006508">
    <property type="term" value="P:proteolysis"/>
    <property type="evidence" value="ECO:0007669"/>
    <property type="project" value="UniProtKB-KW"/>
</dbReference>
<evidence type="ECO:0000256" key="6">
    <source>
        <dbReference type="SAM" id="MobiDB-lite"/>
    </source>
</evidence>
<comment type="caution">
    <text evidence="5">Lacks conserved residue(s) required for the propagation of feature annotation.</text>
</comment>
<reference evidence="8 9" key="2">
    <citation type="journal article" date="2003" name="Nat. Biotechnol.">
        <title>Complete genome sequence and comparative analysis of the industrial microorganism Streptomyces avermitilis.</title>
        <authorList>
            <person name="Ikeda H."/>
            <person name="Ishikawa J."/>
            <person name="Hanamoto A."/>
            <person name="Shinose M."/>
            <person name="Kikuchi H."/>
            <person name="Shiba T."/>
            <person name="Sakaki Y."/>
            <person name="Hattori M."/>
            <person name="Omura S."/>
        </authorList>
    </citation>
    <scope>NUCLEOTIDE SEQUENCE [LARGE SCALE GENOMIC DNA]</scope>
    <source>
        <strain evidence="9">ATCC 31267 / DSM 46492 / JCM 5070 / NBRC 14893 / NCIMB 12804 / NRRL 8165 / MA-4680</strain>
    </source>
</reference>
<reference evidence="8 9" key="1">
    <citation type="journal article" date="2001" name="Proc. Natl. Acad. Sci. U.S.A.">
        <title>Genome sequence of an industrial microorganism Streptomyces avermitilis: deducing the ability of producing secondary metabolites.</title>
        <authorList>
            <person name="Omura S."/>
            <person name="Ikeda H."/>
            <person name="Ishikawa J."/>
            <person name="Hanamoto A."/>
            <person name="Takahashi C."/>
            <person name="Shinose M."/>
            <person name="Takahashi Y."/>
            <person name="Horikawa H."/>
            <person name="Nakazawa H."/>
            <person name="Osonoe T."/>
            <person name="Kikuchi H."/>
            <person name="Shiba T."/>
            <person name="Sakaki Y."/>
            <person name="Hattori M."/>
        </authorList>
    </citation>
    <scope>NUCLEOTIDE SEQUENCE [LARGE SCALE GENOMIC DNA]</scope>
    <source>
        <strain evidence="9">ATCC 31267 / DSM 46492 / JCM 5070 / NBRC 14893 / NCIMB 12804 / NRRL 8165 / MA-4680</strain>
    </source>
</reference>
<evidence type="ECO:0000313" key="8">
    <source>
        <dbReference type="EMBL" id="BAC74360.1"/>
    </source>
</evidence>
<dbReference type="PRINTS" id="PR00723">
    <property type="entry name" value="SUBTILISIN"/>
</dbReference>
<sequence>MHRFPHSTCFQTKLAKSGWTGRHGRARLCVEGAVPGRTTKAGRGAPEGGKSSAPSATWHPQHGPKGAAHAMTDQGQPAQGPGASGPGPDGAGFTYRGAEHELIVVARPEARLRARADGVRSAVGADVSALNMFLSDEQLALEPLFGSEERLQQSMTTGVENVPDLGLFYRVRGVRSRAQELRARIAALPEVDTAYVKPGAVPASTGSGRPTGESADDSRRLKEGTPVTPDFGSRQGYLRPAPEGIDAHWAWQRPGGSGQDVTVIDVEGAWQLGHEDLAAKLAGVVVGTPLTDLAWRNHGTAVIGVIGGDRNERGVTGIVPDAVTAAASFQGIGTAAAIHAAADRLGPGDVVLVELHRPGPRFDYEQRDDQRGYLALEWWPDDFAAIRYATAKGVIVVEAAGNGGESLDDAAYERRPDEFPTWWRNPFNPSHRSSGAVLVGAGAPPPGTHGRDHGPDRSRLAFSNYGARVDAQGWGREVTTTGGFWDRPGDLQGGAEEIVWYTDTFSGTSSASPMVVGALAALQGMLKAADQEPMSPERARVLLRATGSPQQDAPGRPASQRIGNRPDIKAAVTHLLPEAVGSAQAERYWDELLPYPRELPPRLRLFAAGAWRNLNNPSPEIRQAVHTAFAGGRPDIRVWFSDDEIIGLVVTG</sequence>
<dbReference type="InterPro" id="IPR000209">
    <property type="entry name" value="Peptidase_S8/S53_dom"/>
</dbReference>
<evidence type="ECO:0000256" key="2">
    <source>
        <dbReference type="ARBA" id="ARBA00022670"/>
    </source>
</evidence>
<dbReference type="InterPro" id="IPR015500">
    <property type="entry name" value="Peptidase_S8_subtilisin-rel"/>
</dbReference>
<dbReference type="PANTHER" id="PTHR43806:SF11">
    <property type="entry name" value="CEREVISIN-RELATED"/>
    <property type="match status" value="1"/>
</dbReference>
<dbReference type="PROSITE" id="PS51892">
    <property type="entry name" value="SUBTILASE"/>
    <property type="match status" value="1"/>
</dbReference>
<dbReference type="HOGENOM" id="CLU_027871_0_0_11"/>
<keyword evidence="3" id="KW-0378">Hydrolase</keyword>
<evidence type="ECO:0000256" key="5">
    <source>
        <dbReference type="PROSITE-ProRule" id="PRU01240"/>
    </source>
</evidence>
<dbReference type="CDD" id="cd04843">
    <property type="entry name" value="Peptidases_S8_11"/>
    <property type="match status" value="1"/>
</dbReference>
<dbReference type="PANTHER" id="PTHR43806">
    <property type="entry name" value="PEPTIDASE S8"/>
    <property type="match status" value="1"/>
</dbReference>
<dbReference type="Proteomes" id="UP000000428">
    <property type="component" value="Chromosome"/>
</dbReference>
<evidence type="ECO:0000313" key="9">
    <source>
        <dbReference type="Proteomes" id="UP000000428"/>
    </source>
</evidence>
<dbReference type="PROSITE" id="PS00138">
    <property type="entry name" value="SUBTILASE_SER"/>
    <property type="match status" value="1"/>
</dbReference>
<name>Q828M0_STRAW</name>
<dbReference type="Gene3D" id="3.40.50.200">
    <property type="entry name" value="Peptidase S8/S53 domain"/>
    <property type="match status" value="1"/>
</dbReference>
<dbReference type="SUPFAM" id="SSF52743">
    <property type="entry name" value="Subtilisin-like"/>
    <property type="match status" value="1"/>
</dbReference>
<keyword evidence="4" id="KW-0720">Serine protease</keyword>
<gene>
    <name evidence="8" type="ORF">SAVERM_6649</name>
</gene>
<dbReference type="InterPro" id="IPR034073">
    <property type="entry name" value="Subtilisin_DY-like_dom"/>
</dbReference>
<organism evidence="8 9">
    <name type="scientific">Streptomyces avermitilis (strain ATCC 31267 / DSM 46492 / JCM 5070 / NBRC 14893 / NCIMB 12804 / NRRL 8165 / MA-4680)</name>
    <dbReference type="NCBI Taxonomy" id="227882"/>
    <lineage>
        <taxon>Bacteria</taxon>
        <taxon>Bacillati</taxon>
        <taxon>Actinomycetota</taxon>
        <taxon>Actinomycetes</taxon>
        <taxon>Kitasatosporales</taxon>
        <taxon>Streptomycetaceae</taxon>
        <taxon>Streptomyces</taxon>
    </lineage>
</organism>
<feature type="region of interest" description="Disordered" evidence="6">
    <location>
        <begin position="31"/>
        <end position="94"/>
    </location>
</feature>
<dbReference type="Pfam" id="PF00082">
    <property type="entry name" value="Peptidase_S8"/>
    <property type="match status" value="1"/>
</dbReference>
<dbReference type="InterPro" id="IPR050131">
    <property type="entry name" value="Peptidase_S8_subtilisin-like"/>
</dbReference>
<evidence type="ECO:0000256" key="3">
    <source>
        <dbReference type="ARBA" id="ARBA00022801"/>
    </source>
</evidence>
<proteinExistence type="inferred from homology"/>
<dbReference type="InterPro" id="IPR036852">
    <property type="entry name" value="Peptidase_S8/S53_dom_sf"/>
</dbReference>
<dbReference type="KEGG" id="sma:SAVERM_6649"/>
<dbReference type="eggNOG" id="COG1404">
    <property type="taxonomic scope" value="Bacteria"/>
</dbReference>
<feature type="region of interest" description="Disordered" evidence="6">
    <location>
        <begin position="198"/>
        <end position="239"/>
    </location>
</feature>
<dbReference type="InterPro" id="IPR023828">
    <property type="entry name" value="Peptidase_S8_Ser-AS"/>
</dbReference>
<dbReference type="EMBL" id="BA000030">
    <property type="protein sequence ID" value="BAC74360.1"/>
    <property type="molecule type" value="Genomic_DNA"/>
</dbReference>
<reference evidence="8 9" key="3">
    <citation type="journal article" date="2014" name="J. Ind. Microbiol. Biotechnol.">
        <title>Genome mining of the Streptomyces avermitilis genome and development of genome-minimized hosts for heterologous expression of biosynthetic gene clusters.</title>
        <authorList>
            <person name="Ikeda H."/>
            <person name="Shin-ya K."/>
            <person name="Omura S."/>
        </authorList>
    </citation>
    <scope>NUCLEOTIDE SEQUENCE [LARGE SCALE GENOMIC DNA]</scope>
    <source>
        <strain evidence="9">ATCC 31267 / DSM 46492 / JCM 5070 / NBRC 14893 / NCIMB 12804 / NRRL 8165 / MA-4680</strain>
    </source>
</reference>
<keyword evidence="9" id="KW-1185">Reference proteome</keyword>